<dbReference type="RefSeq" id="YP_010062223.1">
    <property type="nucleotide sequence ID" value="NC_054792.1"/>
</dbReference>
<accession>A0A2Z5XVB2</accession>
<reference evidence="1 2" key="1">
    <citation type="submission" date="2018-01" db="EMBL/GenBank/DDBJ databases">
        <title>Genome sequence of Mycobacterium phage PP.</title>
        <authorList>
            <person name="Uchiyama J."/>
            <person name="Matsuzaki S."/>
        </authorList>
    </citation>
    <scope>NUCLEOTIDE SEQUENCE [LARGE SCALE GENOMIC DNA]</scope>
</reference>
<evidence type="ECO:0000313" key="2">
    <source>
        <dbReference type="Proteomes" id="UP000250053"/>
    </source>
</evidence>
<organism evidence="1 2">
    <name type="scientific">Mycobacterium phage PP</name>
    <dbReference type="NCBI Taxonomy" id="2077134"/>
    <lineage>
        <taxon>Viruses</taxon>
        <taxon>Duplodnaviria</taxon>
        <taxon>Heunggongvirae</taxon>
        <taxon>Uroviricota</taxon>
        <taxon>Caudoviricetes</taxon>
        <taxon>Sagamiharavirus</taxon>
        <taxon>Sagamiharavirus PP</taxon>
    </lineage>
</organism>
<evidence type="ECO:0000313" key="1">
    <source>
        <dbReference type="EMBL" id="BBC53796.1"/>
    </source>
</evidence>
<dbReference type="KEGG" id="vg:64871884"/>
<protein>
    <submittedName>
        <fullName evidence="1">Uncharacterized protein</fullName>
    </submittedName>
</protein>
<sequence length="79" mass="8895">MTDWTTEKILAEVHRQANLVTSDATTRRRHPSYITKASGREHLHRLKGAAELARVVLGDLPDDTVRRLMEAFDAAAGWL</sequence>
<dbReference type="EMBL" id="AP018486">
    <property type="protein sequence ID" value="BBC53796.1"/>
    <property type="molecule type" value="Genomic_DNA"/>
</dbReference>
<dbReference type="Proteomes" id="UP000250053">
    <property type="component" value="Segment"/>
</dbReference>
<keyword evidence="2" id="KW-1185">Reference proteome</keyword>
<name>A0A2Z5XVB2_9CAUD</name>
<dbReference type="GeneID" id="64871884"/>
<proteinExistence type="predicted"/>